<dbReference type="KEGG" id="tsy:THSYN_16290"/>
<evidence type="ECO:0000313" key="2">
    <source>
        <dbReference type="Proteomes" id="UP000232638"/>
    </source>
</evidence>
<evidence type="ECO:0000313" key="1">
    <source>
        <dbReference type="EMBL" id="AUB84805.1"/>
    </source>
</evidence>
<dbReference type="EMBL" id="CP020370">
    <property type="protein sequence ID" value="AUB84805.1"/>
    <property type="molecule type" value="Genomic_DNA"/>
</dbReference>
<name>A0A2K8UGY1_9GAMM</name>
<dbReference type="Pfam" id="PF04134">
    <property type="entry name" value="DCC1-like"/>
    <property type="match status" value="1"/>
</dbReference>
<gene>
    <name evidence="1" type="ORF">THSYN_16290</name>
</gene>
<organism evidence="1 2">
    <name type="scientific">Candidatus Thiodictyon syntrophicum</name>
    <dbReference type="NCBI Taxonomy" id="1166950"/>
    <lineage>
        <taxon>Bacteria</taxon>
        <taxon>Pseudomonadati</taxon>
        <taxon>Pseudomonadota</taxon>
        <taxon>Gammaproteobacteria</taxon>
        <taxon>Chromatiales</taxon>
        <taxon>Chromatiaceae</taxon>
        <taxon>Thiodictyon</taxon>
    </lineage>
</organism>
<dbReference type="PANTHER" id="PTHR34290:SF2">
    <property type="entry name" value="OS04G0668800 PROTEIN"/>
    <property type="match status" value="1"/>
</dbReference>
<sequence>MIKTPPRPVLFYDGGCPLCRREIAHYRRLDRDGALEWVDLLAAPERLRQVGLDTRQAMARLHVIDVDGRLISGVAGFVAIWRRLPYYRHLARVVTGLGLLRPLDWAYSHFAARRFRSRCKAGVCGVG</sequence>
<dbReference type="InterPro" id="IPR007263">
    <property type="entry name" value="DCC1-like"/>
</dbReference>
<keyword evidence="2" id="KW-1185">Reference proteome</keyword>
<dbReference type="OrthoDB" id="5294764at2"/>
<dbReference type="RefSeq" id="WP_100922461.1">
    <property type="nucleotide sequence ID" value="NZ_CP020370.1"/>
</dbReference>
<dbReference type="GO" id="GO:0015035">
    <property type="term" value="F:protein-disulfide reductase activity"/>
    <property type="evidence" value="ECO:0007669"/>
    <property type="project" value="InterPro"/>
</dbReference>
<protein>
    <submittedName>
        <fullName evidence="1">Thiol-disulfide oxidoreductase</fullName>
    </submittedName>
</protein>
<dbReference type="AlphaFoldDB" id="A0A2K8UGY1"/>
<dbReference type="InterPro" id="IPR044691">
    <property type="entry name" value="DCC1_Trx"/>
</dbReference>
<dbReference type="PANTHER" id="PTHR34290">
    <property type="entry name" value="SI:CH73-390P7.2"/>
    <property type="match status" value="1"/>
</dbReference>
<dbReference type="Proteomes" id="UP000232638">
    <property type="component" value="Chromosome"/>
</dbReference>
<reference evidence="1 2" key="1">
    <citation type="submission" date="2017-03" db="EMBL/GenBank/DDBJ databases">
        <title>Complete genome sequence of Candidatus 'Thiodictyon syntrophicum' sp. nov. strain Cad16T, a photolithoautotroph purple sulfur bacterium isolated from an alpine meromictic lake.</title>
        <authorList>
            <person name="Luedin S.M."/>
            <person name="Pothier J.F."/>
            <person name="Danza F."/>
            <person name="Storelli N."/>
            <person name="Wittwer M."/>
            <person name="Tonolla M."/>
        </authorList>
    </citation>
    <scope>NUCLEOTIDE SEQUENCE [LARGE SCALE GENOMIC DNA]</scope>
    <source>
        <strain evidence="1 2">Cad16T</strain>
    </source>
</reference>
<accession>A0A2K8UGY1</accession>
<proteinExistence type="predicted"/>